<dbReference type="GO" id="GO:0016788">
    <property type="term" value="F:hydrolase activity, acting on ester bonds"/>
    <property type="evidence" value="ECO:0007669"/>
    <property type="project" value="UniProtKB-ARBA"/>
</dbReference>
<dbReference type="InterPro" id="IPR013830">
    <property type="entry name" value="SGNH_hydro"/>
</dbReference>
<dbReference type="AlphaFoldDB" id="A0A8J3EH73"/>
<feature type="domain" description="SGNH hydrolase-type esterase" evidence="1">
    <location>
        <begin position="6"/>
        <end position="181"/>
    </location>
</feature>
<organism evidence="2 3">
    <name type="scientific">Salipiger pallidus</name>
    <dbReference type="NCBI Taxonomy" id="1775170"/>
    <lineage>
        <taxon>Bacteria</taxon>
        <taxon>Pseudomonadati</taxon>
        <taxon>Pseudomonadota</taxon>
        <taxon>Alphaproteobacteria</taxon>
        <taxon>Rhodobacterales</taxon>
        <taxon>Roseobacteraceae</taxon>
        <taxon>Salipiger</taxon>
    </lineage>
</organism>
<evidence type="ECO:0000259" key="1">
    <source>
        <dbReference type="Pfam" id="PF13472"/>
    </source>
</evidence>
<accession>A0A8J3EH73</accession>
<dbReference type="Pfam" id="PF13472">
    <property type="entry name" value="Lipase_GDSL_2"/>
    <property type="match status" value="1"/>
</dbReference>
<reference evidence="2" key="2">
    <citation type="submission" date="2020-09" db="EMBL/GenBank/DDBJ databases">
        <authorList>
            <person name="Sun Q."/>
            <person name="Zhou Y."/>
        </authorList>
    </citation>
    <scope>NUCLEOTIDE SEQUENCE</scope>
    <source>
        <strain evidence="2">CGMCC 1.15762</strain>
    </source>
</reference>
<dbReference type="EMBL" id="BMJV01000005">
    <property type="protein sequence ID" value="GGG76581.1"/>
    <property type="molecule type" value="Genomic_DNA"/>
</dbReference>
<sequence length="208" mass="22610">MSVILCYGDSNTHGTMPMTIAGQSLRHPRGQRWPDVMARLLGPDHEVMSEGLPGRTTVHDDVVEGGERNGIKVLPAILHSHKPIDLLIVMLGTNDLKPRYGVTAYEIARSVERIVLAAQAEGVHRRTLVISPAPVRETGTLRDVFTGAESRQTGLERHLQDVAARHGAAFLEAGAHVCVSDGDGVHWEVPEHERFGAIMANTVRGILS</sequence>
<dbReference type="Proteomes" id="UP000617145">
    <property type="component" value="Unassembled WGS sequence"/>
</dbReference>
<proteinExistence type="predicted"/>
<dbReference type="RefSeq" id="WP_188790720.1">
    <property type="nucleotide sequence ID" value="NZ_BMJV01000005.1"/>
</dbReference>
<dbReference type="SUPFAM" id="SSF52266">
    <property type="entry name" value="SGNH hydrolase"/>
    <property type="match status" value="1"/>
</dbReference>
<gene>
    <name evidence="2" type="ORF">GCM10011415_26680</name>
</gene>
<name>A0A8J3EH73_9RHOB</name>
<protein>
    <submittedName>
        <fullName evidence="2">Hydrolase</fullName>
    </submittedName>
</protein>
<reference evidence="2" key="1">
    <citation type="journal article" date="2014" name="Int. J. Syst. Evol. Microbiol.">
        <title>Complete genome sequence of Corynebacterium casei LMG S-19264T (=DSM 44701T), isolated from a smear-ripened cheese.</title>
        <authorList>
            <consortium name="US DOE Joint Genome Institute (JGI-PGF)"/>
            <person name="Walter F."/>
            <person name="Albersmeier A."/>
            <person name="Kalinowski J."/>
            <person name="Ruckert C."/>
        </authorList>
    </citation>
    <scope>NUCLEOTIDE SEQUENCE</scope>
    <source>
        <strain evidence="2">CGMCC 1.15762</strain>
    </source>
</reference>
<evidence type="ECO:0000313" key="3">
    <source>
        <dbReference type="Proteomes" id="UP000617145"/>
    </source>
</evidence>
<comment type="caution">
    <text evidence="2">The sequence shown here is derived from an EMBL/GenBank/DDBJ whole genome shotgun (WGS) entry which is preliminary data.</text>
</comment>
<keyword evidence="3" id="KW-1185">Reference proteome</keyword>
<keyword evidence="2" id="KW-0378">Hydrolase</keyword>
<dbReference type="InterPro" id="IPR036514">
    <property type="entry name" value="SGNH_hydro_sf"/>
</dbReference>
<evidence type="ECO:0000313" key="2">
    <source>
        <dbReference type="EMBL" id="GGG76581.1"/>
    </source>
</evidence>
<dbReference type="Gene3D" id="3.40.50.1110">
    <property type="entry name" value="SGNH hydrolase"/>
    <property type="match status" value="1"/>
</dbReference>